<dbReference type="STRING" id="323259.Mhun_0294"/>
<dbReference type="Proteomes" id="UP000001941">
    <property type="component" value="Chromosome"/>
</dbReference>
<evidence type="ECO:0000256" key="6">
    <source>
        <dbReference type="SAM" id="Phobius"/>
    </source>
</evidence>
<feature type="transmembrane region" description="Helical" evidence="6">
    <location>
        <begin position="135"/>
        <end position="156"/>
    </location>
</feature>
<dbReference type="GO" id="GO:0010043">
    <property type="term" value="P:response to zinc ion"/>
    <property type="evidence" value="ECO:0007669"/>
    <property type="project" value="TreeGrafter"/>
</dbReference>
<dbReference type="Pfam" id="PF00950">
    <property type="entry name" value="ABC-3"/>
    <property type="match status" value="1"/>
</dbReference>
<reference evidence="8" key="1">
    <citation type="journal article" date="2016" name="Stand. Genomic Sci.">
        <title>Complete genome sequence of Methanospirillum hungatei type strain JF1.</title>
        <authorList>
            <person name="Gunsalus R.P."/>
            <person name="Cook L.E."/>
            <person name="Crable B."/>
            <person name="Rohlin L."/>
            <person name="McDonald E."/>
            <person name="Mouttaki H."/>
            <person name="Sieber J.R."/>
            <person name="Poweleit N."/>
            <person name="Zhou H."/>
            <person name="Lapidus A.L."/>
            <person name="Daligault H.E."/>
            <person name="Land M."/>
            <person name="Gilna P."/>
            <person name="Ivanova N."/>
            <person name="Kyrpides N."/>
            <person name="Culley D.E."/>
            <person name="McInerney M.J."/>
        </authorList>
    </citation>
    <scope>NUCLEOTIDE SEQUENCE [LARGE SCALE GENOMIC DNA]</scope>
    <source>
        <strain evidence="8">ATCC 27890 / DSM 864 / NBRC 100397 / JF-1</strain>
    </source>
</reference>
<evidence type="ECO:0000256" key="1">
    <source>
        <dbReference type="ARBA" id="ARBA00004141"/>
    </source>
</evidence>
<comment type="subcellular location">
    <subcellularLocation>
        <location evidence="1">Membrane</location>
        <topology evidence="1">Multi-pass membrane protein</topology>
    </subcellularLocation>
</comment>
<dbReference type="RefSeq" id="WP_011447360.1">
    <property type="nucleotide sequence ID" value="NC_007796.1"/>
</dbReference>
<dbReference type="InterPro" id="IPR001626">
    <property type="entry name" value="ABC_TroCD"/>
</dbReference>
<feature type="transmembrane region" description="Helical" evidence="6">
    <location>
        <begin position="47"/>
        <end position="78"/>
    </location>
</feature>
<protein>
    <submittedName>
        <fullName evidence="7">ABC-3</fullName>
    </submittedName>
</protein>
<dbReference type="AlphaFoldDB" id="Q2FMX6"/>
<feature type="transmembrane region" description="Helical" evidence="6">
    <location>
        <begin position="176"/>
        <end position="206"/>
    </location>
</feature>
<proteinExistence type="inferred from homology"/>
<dbReference type="EMBL" id="CP000254">
    <property type="protein sequence ID" value="ABD40065.1"/>
    <property type="molecule type" value="Genomic_DNA"/>
</dbReference>
<dbReference type="Gene3D" id="1.10.3470.10">
    <property type="entry name" value="ABC transporter involved in vitamin B12 uptake, BtuC"/>
    <property type="match status" value="1"/>
</dbReference>
<dbReference type="HOGENOM" id="CLU_028808_3_0_2"/>
<comment type="similarity">
    <text evidence="2">Belongs to the ABC-3 integral membrane protein family.</text>
</comment>
<accession>Q2FMX6</accession>
<organism evidence="7 8">
    <name type="scientific">Methanospirillum hungatei JF-1 (strain ATCC 27890 / DSM 864 / NBRC 100397 / JF-1)</name>
    <dbReference type="NCBI Taxonomy" id="323259"/>
    <lineage>
        <taxon>Archaea</taxon>
        <taxon>Methanobacteriati</taxon>
        <taxon>Methanobacteriota</taxon>
        <taxon>Stenosarchaea group</taxon>
        <taxon>Methanomicrobia</taxon>
        <taxon>Methanomicrobiales</taxon>
        <taxon>Methanospirillaceae</taxon>
        <taxon>Methanospirillum</taxon>
    </lineage>
</organism>
<dbReference type="eggNOG" id="arCOG01006">
    <property type="taxonomic scope" value="Archaea"/>
</dbReference>
<feature type="transmembrane region" description="Helical" evidence="6">
    <location>
        <begin position="17"/>
        <end position="35"/>
    </location>
</feature>
<feature type="transmembrane region" description="Helical" evidence="6">
    <location>
        <begin position="247"/>
        <end position="266"/>
    </location>
</feature>
<name>Q2FMX6_METHJ</name>
<feature type="transmembrane region" description="Helical" evidence="6">
    <location>
        <begin position="218"/>
        <end position="241"/>
    </location>
</feature>
<sequence>MLEFIITNIVVCRTVEAMLFASIACAVLGVIITQVQISSIGFTMSHAAFAGAAIGIFFSINATLSAIIASICVAFLIGPLSDKAKVSADTALGLLFGICMALAIFFIAYMTMLGRGFSAMGLMFGNVISLYREDVYLLALVCLVSVAFVAILYKEITCIIFNKKIAESVGIRVRPIYYVLLFVIALTVALCLPIVGGLLLYIWLITPAAIALQFCTKLSSMFIVAPIVGAIISISGAVIGLECSLPVGPLIAVFFSFILVFSVILSPKRRITKEKL</sequence>
<keyword evidence="4 6" id="KW-1133">Transmembrane helix</keyword>
<feature type="transmembrane region" description="Helical" evidence="6">
    <location>
        <begin position="90"/>
        <end position="114"/>
    </location>
</feature>
<keyword evidence="8" id="KW-1185">Reference proteome</keyword>
<dbReference type="InParanoid" id="Q2FMX6"/>
<evidence type="ECO:0000256" key="4">
    <source>
        <dbReference type="ARBA" id="ARBA00022989"/>
    </source>
</evidence>
<dbReference type="OrthoDB" id="107474at2157"/>
<evidence type="ECO:0000256" key="3">
    <source>
        <dbReference type="ARBA" id="ARBA00022692"/>
    </source>
</evidence>
<evidence type="ECO:0000256" key="2">
    <source>
        <dbReference type="ARBA" id="ARBA00008034"/>
    </source>
</evidence>
<evidence type="ECO:0000313" key="8">
    <source>
        <dbReference type="Proteomes" id="UP000001941"/>
    </source>
</evidence>
<dbReference type="GO" id="GO:0055085">
    <property type="term" value="P:transmembrane transport"/>
    <property type="evidence" value="ECO:0007669"/>
    <property type="project" value="InterPro"/>
</dbReference>
<keyword evidence="3 6" id="KW-0812">Transmembrane</keyword>
<dbReference type="PANTHER" id="PTHR30477">
    <property type="entry name" value="ABC-TRANSPORTER METAL-BINDING PROTEIN"/>
    <property type="match status" value="1"/>
</dbReference>
<dbReference type="PANTHER" id="PTHR30477:SF13">
    <property type="entry name" value="IRON TRANSPORT SYSTEM MEMBRANE PROTEIN HI_0360-RELATED"/>
    <property type="match status" value="1"/>
</dbReference>
<dbReference type="InterPro" id="IPR037294">
    <property type="entry name" value="ABC_BtuC-like"/>
</dbReference>
<dbReference type="EnsemblBacteria" id="ABD40065">
    <property type="protein sequence ID" value="ABD40065"/>
    <property type="gene ID" value="Mhun_0294"/>
</dbReference>
<dbReference type="GO" id="GO:0043190">
    <property type="term" value="C:ATP-binding cassette (ABC) transporter complex"/>
    <property type="evidence" value="ECO:0007669"/>
    <property type="project" value="InterPro"/>
</dbReference>
<dbReference type="GeneID" id="3923078"/>
<evidence type="ECO:0000256" key="5">
    <source>
        <dbReference type="ARBA" id="ARBA00023136"/>
    </source>
</evidence>
<gene>
    <name evidence="7" type="ordered locus">Mhun_0294</name>
</gene>
<dbReference type="KEGG" id="mhu:Mhun_0294"/>
<evidence type="ECO:0000313" key="7">
    <source>
        <dbReference type="EMBL" id="ABD40065.1"/>
    </source>
</evidence>
<keyword evidence="5 6" id="KW-0472">Membrane</keyword>
<dbReference type="SUPFAM" id="SSF81345">
    <property type="entry name" value="ABC transporter involved in vitamin B12 uptake, BtuC"/>
    <property type="match status" value="1"/>
</dbReference>